<name>A0A4R8H090_9FIRM</name>
<evidence type="ECO:0000313" key="1">
    <source>
        <dbReference type="EMBL" id="TDX51168.1"/>
    </source>
</evidence>
<dbReference type="InterPro" id="IPR025914">
    <property type="entry name" value="SpoVAE"/>
</dbReference>
<comment type="caution">
    <text evidence="1">The sequence shown here is derived from an EMBL/GenBank/DDBJ whole genome shotgun (WGS) entry which is preliminary data.</text>
</comment>
<keyword evidence="2" id="KW-1185">Reference proteome</keyword>
<dbReference type="AlphaFoldDB" id="A0A4R8H090"/>
<dbReference type="Proteomes" id="UP000295832">
    <property type="component" value="Unassembled WGS sequence"/>
</dbReference>
<dbReference type="STRING" id="926561.GCA_000379025_02876"/>
<dbReference type="Pfam" id="PF14097">
    <property type="entry name" value="SpoVAE"/>
    <property type="match status" value="1"/>
</dbReference>
<gene>
    <name evidence="1" type="ORF">C7959_11544</name>
</gene>
<protein>
    <submittedName>
        <fullName evidence="1">Stage V sporulation protein AE</fullName>
    </submittedName>
</protein>
<evidence type="ECO:0000313" key="2">
    <source>
        <dbReference type="Proteomes" id="UP000295832"/>
    </source>
</evidence>
<sequence>MQKKRVIIVSDGDKTAQKAVEEASQNLGLRVISKSAGNPTPCSGKELIEMIQECPADPIVLMVDDEGNFGYGKGERAMERIIKSEKVDVLGIVAVASNAKDVEGVKPEISVTRDGKLVSGPVNKGGELEAKGHHILEGDTVDIVNNFDGIVIGIGDIGKMSGKDYFEIGAPITTKALEEVLKRSGVKNGQEKEDQ</sequence>
<dbReference type="EMBL" id="SOEG01000015">
    <property type="protein sequence ID" value="TDX51168.1"/>
    <property type="molecule type" value="Genomic_DNA"/>
</dbReference>
<organism evidence="1 2">
    <name type="scientific">Orenia marismortui</name>
    <dbReference type="NCBI Taxonomy" id="46469"/>
    <lineage>
        <taxon>Bacteria</taxon>
        <taxon>Bacillati</taxon>
        <taxon>Bacillota</taxon>
        <taxon>Clostridia</taxon>
        <taxon>Halanaerobiales</taxon>
        <taxon>Halobacteroidaceae</taxon>
        <taxon>Orenia</taxon>
    </lineage>
</organism>
<dbReference type="RefSeq" id="WP_134117001.1">
    <property type="nucleotide sequence ID" value="NZ_SOEG01000015.1"/>
</dbReference>
<proteinExistence type="predicted"/>
<reference evidence="1 2" key="1">
    <citation type="submission" date="2019-03" db="EMBL/GenBank/DDBJ databases">
        <title>Subsurface microbial communities from deep shales in Ohio and West Virginia, USA.</title>
        <authorList>
            <person name="Wrighton K."/>
        </authorList>
    </citation>
    <scope>NUCLEOTIDE SEQUENCE [LARGE SCALE GENOMIC DNA]</scope>
    <source>
        <strain evidence="1 2">MSL 6dP</strain>
    </source>
</reference>
<accession>A0A4R8H090</accession>